<dbReference type="Gramene" id="Ma07_t04200.1">
    <property type="protein sequence ID" value="Ma07_p04200.1"/>
    <property type="gene ID" value="Ma07_g04200"/>
</dbReference>
<dbReference type="AlphaFoldDB" id="A0A804JS05"/>
<name>A0A804JS05_MUSAM</name>
<reference evidence="2" key="2">
    <citation type="submission" date="2021-05" db="UniProtKB">
        <authorList>
            <consortium name="EnsemblPlants"/>
        </authorList>
    </citation>
    <scope>IDENTIFICATION</scope>
    <source>
        <strain evidence="2">subsp. malaccensis</strain>
    </source>
</reference>
<dbReference type="EnsemblPlants" id="Ma07_t04200.1">
    <property type="protein sequence ID" value="Ma07_p04200.1"/>
    <property type="gene ID" value="Ma07_g04200"/>
</dbReference>
<sequence>MCQISGMIFSLEPVLCLLCARADQVERALKAHFHDAIISIL</sequence>
<proteinExistence type="predicted"/>
<keyword evidence="3" id="KW-1185">Reference proteome</keyword>
<evidence type="ECO:0000313" key="2">
    <source>
        <dbReference type="EnsemblPlants" id="Ma07_p04200.1"/>
    </source>
</evidence>
<evidence type="ECO:0000313" key="1">
    <source>
        <dbReference type="EMBL" id="CAG1855577.1"/>
    </source>
</evidence>
<accession>A0A804JS05</accession>
<dbReference type="EMBL" id="HG996473">
    <property type="protein sequence ID" value="CAG1855577.1"/>
    <property type="molecule type" value="Genomic_DNA"/>
</dbReference>
<protein>
    <submittedName>
        <fullName evidence="1">(wild Malaysian banana) hypothetical protein</fullName>
    </submittedName>
</protein>
<dbReference type="Proteomes" id="UP000012960">
    <property type="component" value="Unplaced"/>
</dbReference>
<reference evidence="1" key="1">
    <citation type="submission" date="2021-03" db="EMBL/GenBank/DDBJ databases">
        <authorList>
            <consortium name="Genoscope - CEA"/>
            <person name="William W."/>
        </authorList>
    </citation>
    <scope>NUCLEOTIDE SEQUENCE</scope>
    <source>
        <strain evidence="1">Doubled-haploid Pahang</strain>
    </source>
</reference>
<dbReference type="InParanoid" id="A0A804JS05"/>
<evidence type="ECO:0000313" key="3">
    <source>
        <dbReference type="Proteomes" id="UP000012960"/>
    </source>
</evidence>
<organism evidence="2 3">
    <name type="scientific">Musa acuminata subsp. malaccensis</name>
    <name type="common">Wild banana</name>
    <name type="synonym">Musa malaccensis</name>
    <dbReference type="NCBI Taxonomy" id="214687"/>
    <lineage>
        <taxon>Eukaryota</taxon>
        <taxon>Viridiplantae</taxon>
        <taxon>Streptophyta</taxon>
        <taxon>Embryophyta</taxon>
        <taxon>Tracheophyta</taxon>
        <taxon>Spermatophyta</taxon>
        <taxon>Magnoliopsida</taxon>
        <taxon>Liliopsida</taxon>
        <taxon>Zingiberales</taxon>
        <taxon>Musaceae</taxon>
        <taxon>Musa</taxon>
    </lineage>
</organism>
<gene>
    <name evidence="1" type="ORF">GSMUA_50610.1</name>
</gene>